<evidence type="ECO:0000256" key="8">
    <source>
        <dbReference type="ARBA" id="ARBA00022840"/>
    </source>
</evidence>
<dbReference type="CDD" id="cd00483">
    <property type="entry name" value="HPPK"/>
    <property type="match status" value="1"/>
</dbReference>
<evidence type="ECO:0000256" key="3">
    <source>
        <dbReference type="ARBA" id="ARBA00013253"/>
    </source>
</evidence>
<dbReference type="PROSITE" id="PS00794">
    <property type="entry name" value="HPPK"/>
    <property type="match status" value="1"/>
</dbReference>
<keyword evidence="7" id="KW-0418">Kinase</keyword>
<dbReference type="Gene3D" id="3.30.70.560">
    <property type="entry name" value="7,8-Dihydro-6-hydroxymethylpterin-pyrophosphokinase HPPK"/>
    <property type="match status" value="1"/>
</dbReference>
<keyword evidence="5 14" id="KW-0808">Transferase</keyword>
<evidence type="ECO:0000256" key="7">
    <source>
        <dbReference type="ARBA" id="ARBA00022777"/>
    </source>
</evidence>
<dbReference type="InterPro" id="IPR000550">
    <property type="entry name" value="Hppk"/>
</dbReference>
<dbReference type="SUPFAM" id="SSF55083">
    <property type="entry name" value="6-hydroxymethyl-7,8-dihydropterin pyrophosphokinase, HPPK"/>
    <property type="match status" value="1"/>
</dbReference>
<comment type="function">
    <text evidence="10">Catalyzes the transfer of pyrophosphate from adenosine triphosphate (ATP) to 6-hydroxymethyl-7,8-dihydropterin, an enzymatic step in folate biosynthesis pathway.</text>
</comment>
<keyword evidence="6" id="KW-0547">Nucleotide-binding</keyword>
<gene>
    <name evidence="14" type="primary">folK</name>
    <name evidence="14" type="ORF">H9894_09250</name>
</gene>
<comment type="similarity">
    <text evidence="2">Belongs to the HPPK family.</text>
</comment>
<dbReference type="GO" id="GO:0016301">
    <property type="term" value="F:kinase activity"/>
    <property type="evidence" value="ECO:0007669"/>
    <property type="project" value="UniProtKB-KW"/>
</dbReference>
<organism evidence="14 15">
    <name type="scientific">Candidatus Desulfovibrio intestinipullorum</name>
    <dbReference type="NCBI Taxonomy" id="2838536"/>
    <lineage>
        <taxon>Bacteria</taxon>
        <taxon>Pseudomonadati</taxon>
        <taxon>Thermodesulfobacteriota</taxon>
        <taxon>Desulfovibrionia</taxon>
        <taxon>Desulfovibrionales</taxon>
        <taxon>Desulfovibrionaceae</taxon>
        <taxon>Desulfovibrio</taxon>
    </lineage>
</organism>
<evidence type="ECO:0000259" key="13">
    <source>
        <dbReference type="PROSITE" id="PS00794"/>
    </source>
</evidence>
<dbReference type="InterPro" id="IPR035907">
    <property type="entry name" value="Hppk_sf"/>
</dbReference>
<evidence type="ECO:0000256" key="9">
    <source>
        <dbReference type="ARBA" id="ARBA00022909"/>
    </source>
</evidence>
<dbReference type="EMBL" id="DXHV01000078">
    <property type="protein sequence ID" value="HIW01354.1"/>
    <property type="molecule type" value="Genomic_DNA"/>
</dbReference>
<dbReference type="Proteomes" id="UP000886752">
    <property type="component" value="Unassembled WGS sequence"/>
</dbReference>
<dbReference type="Pfam" id="PF01288">
    <property type="entry name" value="HPPK"/>
    <property type="match status" value="1"/>
</dbReference>
<protein>
    <recommendedName>
        <fullName evidence="4">2-amino-4-hydroxy-6-hydroxymethyldihydropteridine pyrophosphokinase</fullName>
        <ecNumber evidence="3">2.7.6.3</ecNumber>
    </recommendedName>
    <alternativeName>
        <fullName evidence="11">6-hydroxymethyl-7,8-dihydropterin pyrophosphokinase</fullName>
    </alternativeName>
    <alternativeName>
        <fullName evidence="12">7,8-dihydro-6-hydroxymethylpterin-pyrophosphokinase</fullName>
    </alternativeName>
</protein>
<evidence type="ECO:0000313" key="14">
    <source>
        <dbReference type="EMBL" id="HIW01354.1"/>
    </source>
</evidence>
<evidence type="ECO:0000256" key="4">
    <source>
        <dbReference type="ARBA" id="ARBA00016218"/>
    </source>
</evidence>
<evidence type="ECO:0000256" key="5">
    <source>
        <dbReference type="ARBA" id="ARBA00022679"/>
    </source>
</evidence>
<keyword evidence="8" id="KW-0067">ATP-binding</keyword>
<dbReference type="PANTHER" id="PTHR43071:SF1">
    <property type="entry name" value="2-AMINO-4-HYDROXY-6-HYDROXYMETHYLDIHYDROPTERIDINE PYROPHOSPHOKINASE"/>
    <property type="match status" value="1"/>
</dbReference>
<feature type="domain" description="7,8-dihydro-6-hydroxymethylpterin-pyrophosphokinase" evidence="13">
    <location>
        <begin position="97"/>
        <end position="108"/>
    </location>
</feature>
<evidence type="ECO:0000256" key="6">
    <source>
        <dbReference type="ARBA" id="ARBA00022741"/>
    </source>
</evidence>
<dbReference type="GO" id="GO:0005524">
    <property type="term" value="F:ATP binding"/>
    <property type="evidence" value="ECO:0007669"/>
    <property type="project" value="UniProtKB-KW"/>
</dbReference>
<dbReference type="EC" id="2.7.6.3" evidence="3"/>
<evidence type="ECO:0000256" key="12">
    <source>
        <dbReference type="ARBA" id="ARBA00033413"/>
    </source>
</evidence>
<sequence>MMTTVPVYVGLGSNDPQALDYLARAREALAGLGGIELAQCSPLYTTEPQEYSDQPWFWNQVLRLQVQKCWTASSLMRAFLETETRLGRVRSTDPALRFGPRCIDVDILLFGDLVSADPVCIVPHPRLVRRAFWLVPLRDLSPSLLIDGEPVDVHLSRLAWHAEGNKIFQ</sequence>
<proteinExistence type="inferred from homology"/>
<dbReference type="NCBIfam" id="TIGR01498">
    <property type="entry name" value="folK"/>
    <property type="match status" value="1"/>
</dbReference>
<evidence type="ECO:0000313" key="15">
    <source>
        <dbReference type="Proteomes" id="UP000886752"/>
    </source>
</evidence>
<dbReference type="PANTHER" id="PTHR43071">
    <property type="entry name" value="2-AMINO-4-HYDROXY-6-HYDROXYMETHYLDIHYDROPTERIDINE PYROPHOSPHOKINASE"/>
    <property type="match status" value="1"/>
</dbReference>
<dbReference type="AlphaFoldDB" id="A0A9D1TQE8"/>
<evidence type="ECO:0000256" key="1">
    <source>
        <dbReference type="ARBA" id="ARBA00005051"/>
    </source>
</evidence>
<accession>A0A9D1TQE8</accession>
<evidence type="ECO:0000256" key="10">
    <source>
        <dbReference type="ARBA" id="ARBA00029409"/>
    </source>
</evidence>
<dbReference type="GO" id="GO:0046656">
    <property type="term" value="P:folic acid biosynthetic process"/>
    <property type="evidence" value="ECO:0007669"/>
    <property type="project" value="UniProtKB-KW"/>
</dbReference>
<keyword evidence="9" id="KW-0289">Folate biosynthesis</keyword>
<evidence type="ECO:0000256" key="2">
    <source>
        <dbReference type="ARBA" id="ARBA00005810"/>
    </source>
</evidence>
<dbReference type="GO" id="GO:0003848">
    <property type="term" value="F:2-amino-4-hydroxy-6-hydroxymethyldihydropteridine diphosphokinase activity"/>
    <property type="evidence" value="ECO:0007669"/>
    <property type="project" value="UniProtKB-EC"/>
</dbReference>
<reference evidence="14" key="2">
    <citation type="submission" date="2021-04" db="EMBL/GenBank/DDBJ databases">
        <authorList>
            <person name="Gilroy R."/>
        </authorList>
    </citation>
    <scope>NUCLEOTIDE SEQUENCE</scope>
    <source>
        <strain evidence="14">ChiHecec2B26-446</strain>
    </source>
</reference>
<comment type="caution">
    <text evidence="14">The sequence shown here is derived from an EMBL/GenBank/DDBJ whole genome shotgun (WGS) entry which is preliminary data.</text>
</comment>
<evidence type="ECO:0000256" key="11">
    <source>
        <dbReference type="ARBA" id="ARBA00029766"/>
    </source>
</evidence>
<reference evidence="14" key="1">
    <citation type="journal article" date="2021" name="PeerJ">
        <title>Extensive microbial diversity within the chicken gut microbiome revealed by metagenomics and culture.</title>
        <authorList>
            <person name="Gilroy R."/>
            <person name="Ravi A."/>
            <person name="Getino M."/>
            <person name="Pursley I."/>
            <person name="Horton D.L."/>
            <person name="Alikhan N.F."/>
            <person name="Baker D."/>
            <person name="Gharbi K."/>
            <person name="Hall N."/>
            <person name="Watson M."/>
            <person name="Adriaenssens E.M."/>
            <person name="Foster-Nyarko E."/>
            <person name="Jarju S."/>
            <person name="Secka A."/>
            <person name="Antonio M."/>
            <person name="Oren A."/>
            <person name="Chaudhuri R.R."/>
            <person name="La Ragione R."/>
            <person name="Hildebrand F."/>
            <person name="Pallen M.J."/>
        </authorList>
    </citation>
    <scope>NUCLEOTIDE SEQUENCE</scope>
    <source>
        <strain evidence="14">ChiHecec2B26-446</strain>
    </source>
</reference>
<name>A0A9D1TQE8_9BACT</name>
<comment type="pathway">
    <text evidence="1">Cofactor biosynthesis; tetrahydrofolate biosynthesis; 2-amino-4-hydroxy-6-hydroxymethyl-7,8-dihydropteridine diphosphate from 7,8-dihydroneopterin triphosphate: step 4/4.</text>
</comment>